<dbReference type="Pfam" id="PF00326">
    <property type="entry name" value="Peptidase_S9"/>
    <property type="match status" value="1"/>
</dbReference>
<dbReference type="EMBL" id="LT607733">
    <property type="protein sequence ID" value="SCG18979.1"/>
    <property type="molecule type" value="Genomic_DNA"/>
</dbReference>
<keyword evidence="4" id="KW-1185">Reference proteome</keyword>
<dbReference type="Gene3D" id="3.40.50.1820">
    <property type="entry name" value="alpha/beta hydrolase"/>
    <property type="match status" value="1"/>
</dbReference>
<gene>
    <name evidence="3" type="ORF">GA0070610_5336</name>
</gene>
<sequence length="610" mass="67851">MSADDVPLIPYATLFGNPAYLKPEISPDGTRLLFLAPYDGVLNVWSSPVDDPGAATPVTRDRRRGVRTFGVCHDDRTLFYLRDADGDESWRLYLVDLVTGAERCATPFDGVQTRIMAHNRWHPDVVLLGLNRDQRHLHDVYRLDLPTGTLTKVATNPGYLSWIVDTDLRVRGGTRMRPDGGTTIELDGEPWLDVPYEDTMGTRVLGFTRDGATCYLLSSIGANANRLYAVDTTTGAQTLLAADPTYDIRRVELDPATRRPEAVVFAKDRDERVFLDEEYAKDLARIHSDLAVAGIDAEVYVDRTDRADERWILSVVTSADPVRYYLYERRAGRLTYLFNHQPELDRYRLARMEPFTFTARDGVTVHGYVTWPPAAERRDLPAVVNVHGGPWSRNSFGLDEEAQLLANRGYACVQVNFRGSTGYGKHFRNLGTKQWGAAMHTDLLDAVDHLVASGAVDRSRLAIMGCSYGGYAALAGVAFTPGVFACAISLCGPSNLLTMLAGGAPYRTPLAAFMRTQVGDPETEQDMLWQRSPLSRVEDITVPVLVAQGANDVRVTQDEAEQIVAALRAKGVPYDYLLFPDEGHGLTRPENRQAYYEAVERFLAEHLATR</sequence>
<dbReference type="InterPro" id="IPR011042">
    <property type="entry name" value="6-blade_b-propeller_TolB-like"/>
</dbReference>
<evidence type="ECO:0000259" key="2">
    <source>
        <dbReference type="Pfam" id="PF00326"/>
    </source>
</evidence>
<dbReference type="PANTHER" id="PTHR42776">
    <property type="entry name" value="SERINE PEPTIDASE S9 FAMILY MEMBER"/>
    <property type="match status" value="1"/>
</dbReference>
<dbReference type="GO" id="GO:0006508">
    <property type="term" value="P:proteolysis"/>
    <property type="evidence" value="ECO:0007669"/>
    <property type="project" value="InterPro"/>
</dbReference>
<protein>
    <submittedName>
        <fullName evidence="3">Dipeptidyl aminopeptidase/acylaminoacyl peptidase</fullName>
    </submittedName>
</protein>
<proteinExistence type="predicted"/>
<evidence type="ECO:0000313" key="4">
    <source>
        <dbReference type="Proteomes" id="UP000198251"/>
    </source>
</evidence>
<dbReference type="PANTHER" id="PTHR42776:SF27">
    <property type="entry name" value="DIPEPTIDYL PEPTIDASE FAMILY MEMBER 6"/>
    <property type="match status" value="1"/>
</dbReference>
<evidence type="ECO:0000256" key="1">
    <source>
        <dbReference type="ARBA" id="ARBA00022801"/>
    </source>
</evidence>
<feature type="domain" description="Peptidase S9 prolyl oligopeptidase catalytic" evidence="2">
    <location>
        <begin position="399"/>
        <end position="608"/>
    </location>
</feature>
<name>A0A1C5GGM6_MICEH</name>
<dbReference type="AlphaFoldDB" id="A0A1C5GGM6"/>
<dbReference type="GO" id="GO:0004177">
    <property type="term" value="F:aminopeptidase activity"/>
    <property type="evidence" value="ECO:0007669"/>
    <property type="project" value="UniProtKB-KW"/>
</dbReference>
<evidence type="ECO:0000313" key="3">
    <source>
        <dbReference type="EMBL" id="SCG18979.1"/>
    </source>
</evidence>
<accession>A0A1C5GGM6</accession>
<dbReference type="Proteomes" id="UP000198251">
    <property type="component" value="Chromosome I"/>
</dbReference>
<dbReference type="InterPro" id="IPR001375">
    <property type="entry name" value="Peptidase_S9_cat"/>
</dbReference>
<dbReference type="SUPFAM" id="SSF53474">
    <property type="entry name" value="alpha/beta-Hydrolases"/>
    <property type="match status" value="1"/>
</dbReference>
<dbReference type="GO" id="GO:0004252">
    <property type="term" value="F:serine-type endopeptidase activity"/>
    <property type="evidence" value="ECO:0007669"/>
    <property type="project" value="TreeGrafter"/>
</dbReference>
<dbReference type="RefSeq" id="WP_089003752.1">
    <property type="nucleotide sequence ID" value="NZ_JBFAAC010000007.1"/>
</dbReference>
<keyword evidence="3" id="KW-0031">Aminopeptidase</keyword>
<dbReference type="GeneID" id="95804998"/>
<dbReference type="Gene3D" id="2.120.10.30">
    <property type="entry name" value="TolB, C-terminal domain"/>
    <property type="match status" value="1"/>
</dbReference>
<organism evidence="3 4">
    <name type="scientific">Micromonospora echinofusca</name>
    <dbReference type="NCBI Taxonomy" id="47858"/>
    <lineage>
        <taxon>Bacteria</taxon>
        <taxon>Bacillati</taxon>
        <taxon>Actinomycetota</taxon>
        <taxon>Actinomycetes</taxon>
        <taxon>Micromonosporales</taxon>
        <taxon>Micromonosporaceae</taxon>
        <taxon>Micromonospora</taxon>
    </lineage>
</organism>
<keyword evidence="1" id="KW-0378">Hydrolase</keyword>
<reference evidence="3 4" key="1">
    <citation type="submission" date="2016-06" db="EMBL/GenBank/DDBJ databases">
        <authorList>
            <person name="Kjaerup R.B."/>
            <person name="Dalgaard T.S."/>
            <person name="Juul-Madsen H.R."/>
        </authorList>
    </citation>
    <scope>NUCLEOTIDE SEQUENCE [LARGE SCALE GENOMIC DNA]</scope>
    <source>
        <strain evidence="3 4">DSM 43913</strain>
    </source>
</reference>
<dbReference type="SUPFAM" id="SSF82171">
    <property type="entry name" value="DPP6 N-terminal domain-like"/>
    <property type="match status" value="1"/>
</dbReference>
<dbReference type="InterPro" id="IPR029058">
    <property type="entry name" value="AB_hydrolase_fold"/>
</dbReference>
<keyword evidence="3" id="KW-0645">Protease</keyword>